<dbReference type="OrthoDB" id="1514324at2759"/>
<name>A0A8J4VK73_9ROSI</name>
<reference evidence="3" key="1">
    <citation type="submission" date="2020-03" db="EMBL/GenBank/DDBJ databases">
        <title>Castanea mollissima Vanexum genome sequencing.</title>
        <authorList>
            <person name="Staton M."/>
        </authorList>
    </citation>
    <scope>NUCLEOTIDE SEQUENCE</scope>
    <source>
        <tissue evidence="3">Leaf</tissue>
    </source>
</reference>
<dbReference type="AlphaFoldDB" id="A0A8J4VK73"/>
<feature type="transmembrane region" description="Helical" evidence="1">
    <location>
        <begin position="335"/>
        <end position="355"/>
    </location>
</feature>
<keyword evidence="4" id="KW-1185">Reference proteome</keyword>
<dbReference type="Proteomes" id="UP000737018">
    <property type="component" value="Unassembled WGS sequence"/>
</dbReference>
<protein>
    <recommendedName>
        <fullName evidence="2">DUF4220 domain-containing protein</fullName>
    </recommendedName>
</protein>
<gene>
    <name evidence="3" type="ORF">CMV_022513</name>
</gene>
<evidence type="ECO:0000313" key="3">
    <source>
        <dbReference type="EMBL" id="KAF3951881.1"/>
    </source>
</evidence>
<keyword evidence="1" id="KW-0472">Membrane</keyword>
<dbReference type="EMBL" id="JRKL02004740">
    <property type="protein sequence ID" value="KAF3951881.1"/>
    <property type="molecule type" value="Genomic_DNA"/>
</dbReference>
<dbReference type="Pfam" id="PF04578">
    <property type="entry name" value="DUF594"/>
    <property type="match status" value="1"/>
</dbReference>
<feature type="transmembrane region" description="Helical" evidence="1">
    <location>
        <begin position="117"/>
        <end position="133"/>
    </location>
</feature>
<sequence>MFCRETANYRILRHIAKVRQLWQRWNLRSFILFSIMVQIFLLFTAPLRKKTANKAFIIIIWAAYLIADWAASFAVGLIFDSEEKYTASGAINNTVSYPVTTNHGIFSTLSSKIRDDTGFLLVMWTPFLLLLVGGQDKITSFAVEDNELWLRHLIWLFLQIITTCFVFYQSFHLNNLWIPTIFLLLAGTIKYAERIAALYLASSDCLGISVLREPDPGPNYERLMSAYTHYKGNNLPIKIEYVDDVESETAGEKSSATDHGEWDSHDQVQRAHYFAHIYKGLIVNLMFSSREHTESREFFSNQRAEDALKLLEIQLNYFYDLLHTKVLVAISPMGIATRFVSTGLVVAAFALFLIIKEKGTFEQTFDVFVTYALFFGVLGLDMVTLLLWFYSDWTFAFRKIFVKIFHRFKIINEPLSPKKPRPGEKPKKVSLLSKIINRLPFLKKPKQEQSKKDSLLSKIIKKLPFLKKLWQNKQQEKKVTSRRWSENLSQFNFLKYCHEATTPSRSKNIHEPAKVLDIQYLLDNIKAVIHFIIYHLFYLPMDVRNFMKQKKNELIIQMKYVTSYHFDQCLWAFIFEELSKKSYFADEPEEAKRISSARGEWILENGDFNYSLITSKLMPYVKNVAYDESLLLWHIATELCYNTDQPSDQNPSDPHGNHKPLVCNYCDSNCFDKCRKVVEKFWKKGDLHSHTPSDCEQCDARENSKRLSDYMFYLLYQQQGMMSEVSGISKLRFQDTSCEASRFFSENRGEDLTGGCEKILKVDTSVRPVHVKGDRSKSVLFDACILAKEINKLKPQIKWKVTSKVWVELLSYAASRSRAKAHVQQLSKGGELITFVWLLMAQLGLKEHAWVETRTRAKLNLNK</sequence>
<feature type="transmembrane region" description="Helical" evidence="1">
    <location>
        <begin position="153"/>
        <end position="170"/>
    </location>
</feature>
<accession>A0A8J4VK73</accession>
<dbReference type="InterPro" id="IPR025315">
    <property type="entry name" value="DUF4220"/>
</dbReference>
<feature type="domain" description="DUF4220" evidence="2">
    <location>
        <begin position="61"/>
        <end position="496"/>
    </location>
</feature>
<evidence type="ECO:0000256" key="1">
    <source>
        <dbReference type="SAM" id="Phobius"/>
    </source>
</evidence>
<organism evidence="3 4">
    <name type="scientific">Castanea mollissima</name>
    <name type="common">Chinese chestnut</name>
    <dbReference type="NCBI Taxonomy" id="60419"/>
    <lineage>
        <taxon>Eukaryota</taxon>
        <taxon>Viridiplantae</taxon>
        <taxon>Streptophyta</taxon>
        <taxon>Embryophyta</taxon>
        <taxon>Tracheophyta</taxon>
        <taxon>Spermatophyta</taxon>
        <taxon>Magnoliopsida</taxon>
        <taxon>eudicotyledons</taxon>
        <taxon>Gunneridae</taxon>
        <taxon>Pentapetalae</taxon>
        <taxon>rosids</taxon>
        <taxon>fabids</taxon>
        <taxon>Fagales</taxon>
        <taxon>Fagaceae</taxon>
        <taxon>Castanea</taxon>
    </lineage>
</organism>
<dbReference type="Pfam" id="PF13968">
    <property type="entry name" value="DUF4220"/>
    <property type="match status" value="1"/>
</dbReference>
<feature type="transmembrane region" description="Helical" evidence="1">
    <location>
        <begin position="25"/>
        <end position="43"/>
    </location>
</feature>
<comment type="caution">
    <text evidence="3">The sequence shown here is derived from an EMBL/GenBank/DDBJ whole genome shotgun (WGS) entry which is preliminary data.</text>
</comment>
<evidence type="ECO:0000313" key="4">
    <source>
        <dbReference type="Proteomes" id="UP000737018"/>
    </source>
</evidence>
<feature type="transmembrane region" description="Helical" evidence="1">
    <location>
        <begin position="176"/>
        <end position="192"/>
    </location>
</feature>
<proteinExistence type="predicted"/>
<dbReference type="InterPro" id="IPR007658">
    <property type="entry name" value="DUF594"/>
</dbReference>
<evidence type="ECO:0000259" key="2">
    <source>
        <dbReference type="Pfam" id="PF13968"/>
    </source>
</evidence>
<keyword evidence="1" id="KW-0812">Transmembrane</keyword>
<feature type="transmembrane region" description="Helical" evidence="1">
    <location>
        <begin position="55"/>
        <end position="79"/>
    </location>
</feature>
<feature type="transmembrane region" description="Helical" evidence="1">
    <location>
        <begin position="367"/>
        <end position="390"/>
    </location>
</feature>
<keyword evidence="1" id="KW-1133">Transmembrane helix</keyword>
<dbReference type="PANTHER" id="PTHR31325">
    <property type="entry name" value="OS01G0798800 PROTEIN-RELATED"/>
    <property type="match status" value="1"/>
</dbReference>